<gene>
    <name evidence="6" type="ORF">SAMN05192580_3438</name>
</gene>
<dbReference type="AlphaFoldDB" id="A0A1I6M4X9"/>
<dbReference type="EMBL" id="FOZG01000003">
    <property type="protein sequence ID" value="SFS10592.1"/>
    <property type="molecule type" value="Genomic_DNA"/>
</dbReference>
<dbReference type="Pfam" id="PF00440">
    <property type="entry name" value="TetR_N"/>
    <property type="match status" value="1"/>
</dbReference>
<proteinExistence type="predicted"/>
<feature type="domain" description="HTH tetR-type" evidence="5">
    <location>
        <begin position="12"/>
        <end position="72"/>
    </location>
</feature>
<dbReference type="PANTHER" id="PTHR30055:SF234">
    <property type="entry name" value="HTH-TYPE TRANSCRIPTIONAL REGULATOR BETI"/>
    <property type="match status" value="1"/>
</dbReference>
<dbReference type="SUPFAM" id="SSF46689">
    <property type="entry name" value="Homeodomain-like"/>
    <property type="match status" value="1"/>
</dbReference>
<dbReference type="InterPro" id="IPR050109">
    <property type="entry name" value="HTH-type_TetR-like_transc_reg"/>
</dbReference>
<dbReference type="InterPro" id="IPR009057">
    <property type="entry name" value="Homeodomain-like_sf"/>
</dbReference>
<dbReference type="GO" id="GO:0000976">
    <property type="term" value="F:transcription cis-regulatory region binding"/>
    <property type="evidence" value="ECO:0007669"/>
    <property type="project" value="TreeGrafter"/>
</dbReference>
<dbReference type="RefSeq" id="WP_165611342.1">
    <property type="nucleotide sequence ID" value="NZ_FOZG01000003.1"/>
</dbReference>
<dbReference type="Gene3D" id="1.10.357.10">
    <property type="entry name" value="Tetracycline Repressor, domain 2"/>
    <property type="match status" value="1"/>
</dbReference>
<feature type="DNA-binding region" description="H-T-H motif" evidence="4">
    <location>
        <begin position="35"/>
        <end position="54"/>
    </location>
</feature>
<evidence type="ECO:0000256" key="1">
    <source>
        <dbReference type="ARBA" id="ARBA00023015"/>
    </source>
</evidence>
<evidence type="ECO:0000259" key="5">
    <source>
        <dbReference type="PROSITE" id="PS50977"/>
    </source>
</evidence>
<reference evidence="6 7" key="1">
    <citation type="submission" date="2016-10" db="EMBL/GenBank/DDBJ databases">
        <authorList>
            <person name="de Groot N.N."/>
        </authorList>
    </citation>
    <scope>NUCLEOTIDE SEQUENCE [LARGE SCALE GENOMIC DNA]</scope>
    <source>
        <strain evidence="6 7">S5-249</strain>
    </source>
</reference>
<dbReference type="InterPro" id="IPR001647">
    <property type="entry name" value="HTH_TetR"/>
</dbReference>
<keyword evidence="3" id="KW-0804">Transcription</keyword>
<dbReference type="STRING" id="1166337.SAMN05192580_3438"/>
<dbReference type="GO" id="GO:0003700">
    <property type="term" value="F:DNA-binding transcription factor activity"/>
    <property type="evidence" value="ECO:0007669"/>
    <property type="project" value="TreeGrafter"/>
</dbReference>
<dbReference type="InterPro" id="IPR023772">
    <property type="entry name" value="DNA-bd_HTH_TetR-type_CS"/>
</dbReference>
<dbReference type="Gene3D" id="1.10.10.60">
    <property type="entry name" value="Homeodomain-like"/>
    <property type="match status" value="1"/>
</dbReference>
<dbReference type="Proteomes" id="UP000198824">
    <property type="component" value="Unassembled WGS sequence"/>
</dbReference>
<dbReference type="PROSITE" id="PS01081">
    <property type="entry name" value="HTH_TETR_1"/>
    <property type="match status" value="1"/>
</dbReference>
<dbReference type="FunFam" id="1.10.10.60:FF:000141">
    <property type="entry name" value="TetR family transcriptional regulator"/>
    <property type="match status" value="1"/>
</dbReference>
<sequence>MTPPKRTRMTPEARRALILEAASAMFRDRGYAAASIDAIAEAAGISGPAIYRHFKSKPELLVALLERAVAGASGTIEAAMQAGGGVTVLADAMCAEARGEGAVIGLLQGHVHELSREDRARVDHVRADLLDRTTALLCAARPALAPADARVNLQAALAILAQQARLGSDAAGLARVVRAVLAA</sequence>
<evidence type="ECO:0000313" key="6">
    <source>
        <dbReference type="EMBL" id="SFS10592.1"/>
    </source>
</evidence>
<evidence type="ECO:0000256" key="3">
    <source>
        <dbReference type="ARBA" id="ARBA00023163"/>
    </source>
</evidence>
<evidence type="ECO:0000313" key="7">
    <source>
        <dbReference type="Proteomes" id="UP000198824"/>
    </source>
</evidence>
<evidence type="ECO:0000256" key="4">
    <source>
        <dbReference type="PROSITE-ProRule" id="PRU00335"/>
    </source>
</evidence>
<name>A0A1I6M4X9_9SPHN</name>
<dbReference type="PRINTS" id="PR00455">
    <property type="entry name" value="HTHTETR"/>
</dbReference>
<keyword evidence="7" id="KW-1185">Reference proteome</keyword>
<dbReference type="PROSITE" id="PS50977">
    <property type="entry name" value="HTH_TETR_2"/>
    <property type="match status" value="1"/>
</dbReference>
<accession>A0A1I6M4X9</accession>
<keyword evidence="2 4" id="KW-0238">DNA-binding</keyword>
<protein>
    <submittedName>
        <fullName evidence="6">Transcriptional regulator, TetR family</fullName>
    </submittedName>
</protein>
<dbReference type="PANTHER" id="PTHR30055">
    <property type="entry name" value="HTH-TYPE TRANSCRIPTIONAL REGULATOR RUTR"/>
    <property type="match status" value="1"/>
</dbReference>
<keyword evidence="1" id="KW-0805">Transcription regulation</keyword>
<organism evidence="6 7">
    <name type="scientific">Sphingomonas jatrophae</name>
    <dbReference type="NCBI Taxonomy" id="1166337"/>
    <lineage>
        <taxon>Bacteria</taxon>
        <taxon>Pseudomonadati</taxon>
        <taxon>Pseudomonadota</taxon>
        <taxon>Alphaproteobacteria</taxon>
        <taxon>Sphingomonadales</taxon>
        <taxon>Sphingomonadaceae</taxon>
        <taxon>Sphingomonas</taxon>
    </lineage>
</organism>
<evidence type="ECO:0000256" key="2">
    <source>
        <dbReference type="ARBA" id="ARBA00023125"/>
    </source>
</evidence>